<dbReference type="GO" id="GO:0006406">
    <property type="term" value="P:mRNA export from nucleus"/>
    <property type="evidence" value="ECO:0007669"/>
    <property type="project" value="InterPro"/>
</dbReference>
<protein>
    <recommendedName>
        <fullName evidence="7">Anaphase-promoting complex subunit 4 WD40 domain-containing protein</fullName>
    </recommendedName>
</protein>
<dbReference type="OrthoDB" id="340259at2759"/>
<sequence length="362" mass="39120">MELAPHHKFVNALAFNAAGNKLASASDDNTVRVWNVDDTLAQSGNGRTANATRPNAQTELRCTSDALTVRWDPTNANVLVAAGSDRNLQIWDVRSRNSVHSVGTVTLPSKKNVNLAYHPRGHEIVVSSLEDTISVVDLRAQKVLRSETMQYEVNELAFNEDGSALFVASANGVDVMGKYPSLERTFNLNIGKSYTLCASPDGKTVAAGTYGSTVSLFETEELGCRLTLMRYDQYVKALSFSHDSRYLALFEVNGNAVEVTDAATGACVNTVVTPYARKIGAVAWSPVAHILAYSCGEHVFLNTSPFTPVVLPQTTHVAAPPMFDGRGMPPTTMMPPMGSAVHMPGVMLPQQAASRVAMPYRR</sequence>
<evidence type="ECO:0000256" key="1">
    <source>
        <dbReference type="ARBA" id="ARBA00022574"/>
    </source>
</evidence>
<keyword evidence="1 4" id="KW-0853">WD repeat</keyword>
<reference evidence="5" key="1">
    <citation type="submission" date="2020-10" db="EMBL/GenBank/DDBJ databases">
        <title>Unveiling of a novel bifunctional photoreceptor, Dualchrome1, isolated from a cosmopolitan green alga.</title>
        <authorList>
            <person name="Suzuki S."/>
            <person name="Kawachi M."/>
        </authorList>
    </citation>
    <scope>NUCLEOTIDE SEQUENCE</scope>
    <source>
        <strain evidence="5">NIES 2893</strain>
    </source>
</reference>
<dbReference type="Pfam" id="PF00400">
    <property type="entry name" value="WD40"/>
    <property type="match status" value="2"/>
</dbReference>
<dbReference type="InterPro" id="IPR040132">
    <property type="entry name" value="Tex1/THOC3"/>
</dbReference>
<keyword evidence="6" id="KW-1185">Reference proteome</keyword>
<proteinExistence type="inferred from homology"/>
<dbReference type="SUPFAM" id="SSF50978">
    <property type="entry name" value="WD40 repeat-like"/>
    <property type="match status" value="1"/>
</dbReference>
<name>A0A830HUX9_9CHLO</name>
<evidence type="ECO:0008006" key="7">
    <source>
        <dbReference type="Google" id="ProtNLM"/>
    </source>
</evidence>
<dbReference type="PROSITE" id="PS00678">
    <property type="entry name" value="WD_REPEATS_1"/>
    <property type="match status" value="2"/>
</dbReference>
<dbReference type="PROSITE" id="PS50082">
    <property type="entry name" value="WD_REPEATS_2"/>
    <property type="match status" value="2"/>
</dbReference>
<feature type="repeat" description="WD" evidence="4">
    <location>
        <begin position="3"/>
        <end position="37"/>
    </location>
</feature>
<dbReference type="InterPro" id="IPR015943">
    <property type="entry name" value="WD40/YVTN_repeat-like_dom_sf"/>
</dbReference>
<accession>A0A830HUX9</accession>
<evidence type="ECO:0000313" key="5">
    <source>
        <dbReference type="EMBL" id="GHP08719.1"/>
    </source>
</evidence>
<gene>
    <name evidence="5" type="ORF">PPROV_000745600</name>
</gene>
<dbReference type="InterPro" id="IPR001680">
    <property type="entry name" value="WD40_rpt"/>
</dbReference>
<comment type="similarity">
    <text evidence="3">Belongs to the THOC3 family.</text>
</comment>
<organism evidence="5 6">
    <name type="scientific">Pycnococcus provasolii</name>
    <dbReference type="NCBI Taxonomy" id="41880"/>
    <lineage>
        <taxon>Eukaryota</taxon>
        <taxon>Viridiplantae</taxon>
        <taxon>Chlorophyta</taxon>
        <taxon>Pseudoscourfieldiophyceae</taxon>
        <taxon>Pseudoscourfieldiales</taxon>
        <taxon>Pycnococcaceae</taxon>
        <taxon>Pycnococcus</taxon>
    </lineage>
</organism>
<dbReference type="Proteomes" id="UP000660262">
    <property type="component" value="Unassembled WGS sequence"/>
</dbReference>
<dbReference type="EMBL" id="BNJQ01000022">
    <property type="protein sequence ID" value="GHP08719.1"/>
    <property type="molecule type" value="Genomic_DNA"/>
</dbReference>
<comment type="caution">
    <text evidence="5">The sequence shown here is derived from an EMBL/GenBank/DDBJ whole genome shotgun (WGS) entry which is preliminary data.</text>
</comment>
<dbReference type="AlphaFoldDB" id="A0A830HUX9"/>
<dbReference type="SMART" id="SM00320">
    <property type="entry name" value="WD40"/>
    <property type="match status" value="4"/>
</dbReference>
<dbReference type="PROSITE" id="PS50294">
    <property type="entry name" value="WD_REPEATS_REGION"/>
    <property type="match status" value="1"/>
</dbReference>
<dbReference type="InterPro" id="IPR019775">
    <property type="entry name" value="WD40_repeat_CS"/>
</dbReference>
<dbReference type="Gene3D" id="2.130.10.10">
    <property type="entry name" value="YVTN repeat-like/Quinoprotein amine dehydrogenase"/>
    <property type="match status" value="2"/>
</dbReference>
<evidence type="ECO:0000313" key="6">
    <source>
        <dbReference type="Proteomes" id="UP000660262"/>
    </source>
</evidence>
<dbReference type="InterPro" id="IPR036322">
    <property type="entry name" value="WD40_repeat_dom_sf"/>
</dbReference>
<keyword evidence="2" id="KW-0677">Repeat</keyword>
<dbReference type="PANTHER" id="PTHR22839">
    <property type="entry name" value="THO COMPLEX SUBUNIT 3 THO3"/>
    <property type="match status" value="1"/>
</dbReference>
<feature type="repeat" description="WD" evidence="4">
    <location>
        <begin position="68"/>
        <end position="101"/>
    </location>
</feature>
<dbReference type="GO" id="GO:0000445">
    <property type="term" value="C:THO complex part of transcription export complex"/>
    <property type="evidence" value="ECO:0007669"/>
    <property type="project" value="TreeGrafter"/>
</dbReference>
<evidence type="ECO:0000256" key="3">
    <source>
        <dbReference type="ARBA" id="ARBA00046343"/>
    </source>
</evidence>
<evidence type="ECO:0000256" key="2">
    <source>
        <dbReference type="ARBA" id="ARBA00022737"/>
    </source>
</evidence>
<evidence type="ECO:0000256" key="4">
    <source>
        <dbReference type="PROSITE-ProRule" id="PRU00221"/>
    </source>
</evidence>
<dbReference type="PANTHER" id="PTHR22839:SF0">
    <property type="entry name" value="THO COMPLEX SUBUNIT 3"/>
    <property type="match status" value="1"/>
</dbReference>